<accession>A0A8J7M505</accession>
<feature type="compositionally biased region" description="Polar residues" evidence="1">
    <location>
        <begin position="43"/>
        <end position="60"/>
    </location>
</feature>
<sequence>MQEGMPQAAFMQKNDAENQDLSVAEQLHAVVDEMLSPYGKQSPRASTLLGNSPPFDTSKPNQHDTKAQFIRERDACKETLEHLDAVFSTLLPSEEDEAGREMFDALHPRIDQKLRDQARRIFADSPTSLVRKNIAEVGGSHVFLYMCLDLQSVIGDRLRELNEQEERFWNLKHRAPDYYAREIALRLARLFAQETGQFPTWGTSPHDGSGSTQFARALAKAFTILGIKSHTRGPAEWALGQLTETDMEPSGDAFEGLRGYGVPRQRNALEECLALMNDRRRQSE</sequence>
<evidence type="ECO:0000313" key="2">
    <source>
        <dbReference type="EMBL" id="MBK0398494.1"/>
    </source>
</evidence>
<keyword evidence="3" id="KW-1185">Reference proteome</keyword>
<dbReference type="Proteomes" id="UP000655420">
    <property type="component" value="Unassembled WGS sequence"/>
</dbReference>
<reference evidence="2" key="1">
    <citation type="submission" date="2020-12" db="EMBL/GenBank/DDBJ databases">
        <title>Bacterial taxonomy.</title>
        <authorList>
            <person name="Pan X."/>
        </authorList>
    </citation>
    <scope>NUCLEOTIDE SEQUENCE</scope>
    <source>
        <strain evidence="2">M0105</strain>
    </source>
</reference>
<evidence type="ECO:0000256" key="1">
    <source>
        <dbReference type="SAM" id="MobiDB-lite"/>
    </source>
</evidence>
<comment type="caution">
    <text evidence="2">The sequence shown here is derived from an EMBL/GenBank/DDBJ whole genome shotgun (WGS) entry which is preliminary data.</text>
</comment>
<organism evidence="2 3">
    <name type="scientific">Thermohalobaculum xanthum</name>
    <dbReference type="NCBI Taxonomy" id="2753746"/>
    <lineage>
        <taxon>Bacteria</taxon>
        <taxon>Pseudomonadati</taxon>
        <taxon>Pseudomonadota</taxon>
        <taxon>Alphaproteobacteria</taxon>
        <taxon>Rhodobacterales</taxon>
        <taxon>Paracoccaceae</taxon>
        <taxon>Thermohalobaculum</taxon>
    </lineage>
</organism>
<evidence type="ECO:0000313" key="3">
    <source>
        <dbReference type="Proteomes" id="UP000655420"/>
    </source>
</evidence>
<dbReference type="AlphaFoldDB" id="A0A8J7M505"/>
<dbReference type="EMBL" id="JAEHHL010000001">
    <property type="protein sequence ID" value="MBK0398494.1"/>
    <property type="molecule type" value="Genomic_DNA"/>
</dbReference>
<gene>
    <name evidence="2" type="ORF">H0I76_04780</name>
</gene>
<name>A0A8J7M505_9RHOB</name>
<feature type="region of interest" description="Disordered" evidence="1">
    <location>
        <begin position="39"/>
        <end position="62"/>
    </location>
</feature>
<protein>
    <submittedName>
        <fullName evidence="2">Uncharacterized protein</fullName>
    </submittedName>
</protein>
<proteinExistence type="predicted"/>
<dbReference type="RefSeq" id="WP_200607631.1">
    <property type="nucleotide sequence ID" value="NZ_JAEHHL010000001.1"/>
</dbReference>